<sequence>MSPFDASPEYEHGLPESLGVLLVNLGTPDAPTPGAVRRYLRKFLSDPRVVEYPRILWLVALHGYILRTRPAASAKAYEKVWTEHGSPLLLHSIDIATAVQEKLSARLSGAVNVELGMSYSDPSIETALQKMFDLQVRRIVVLPLYPQYSGTTTASVFDAVTAALSRRRWVPELRYINHYHDAAGYISALVTSIRDFWDMHGRGDRLLMSFHGLPRRTLIDGDPYHCQCQKTARLVAADLELDDDYWQISFQSRVGREEWLRPYTDDTLKKWGRDKMDKVDVICPGFAADCLETLEEIVIRDAASFATAGGGELRYIPALNARDDHIAFLSRTIEKNVAGWPEASPDWSPSEAARQMEKSLQRAREMGAER</sequence>
<evidence type="ECO:0000256" key="4">
    <source>
        <dbReference type="ARBA" id="ARBA00023004"/>
    </source>
</evidence>
<dbReference type="PANTHER" id="PTHR11108">
    <property type="entry name" value="FERROCHELATASE"/>
    <property type="match status" value="1"/>
</dbReference>
<dbReference type="InterPro" id="IPR019772">
    <property type="entry name" value="Ferrochelatase_AS"/>
</dbReference>
<dbReference type="FunFam" id="3.40.50.1400:FF:000002">
    <property type="entry name" value="Ferrochelatase"/>
    <property type="match status" value="1"/>
</dbReference>
<comment type="catalytic activity">
    <reaction evidence="9 10">
        <text>heme b + 2 H(+) = protoporphyrin IX + Fe(2+)</text>
        <dbReference type="Rhea" id="RHEA:22584"/>
        <dbReference type="ChEBI" id="CHEBI:15378"/>
        <dbReference type="ChEBI" id="CHEBI:29033"/>
        <dbReference type="ChEBI" id="CHEBI:57306"/>
        <dbReference type="ChEBI" id="CHEBI:60344"/>
        <dbReference type="EC" id="4.98.1.1"/>
    </reaction>
</comment>
<dbReference type="HAMAP" id="MF_00323">
    <property type="entry name" value="Ferrochelatase"/>
    <property type="match status" value="1"/>
</dbReference>
<keyword evidence="4 9" id="KW-0408">Iron</keyword>
<dbReference type="GO" id="GO:0005737">
    <property type="term" value="C:cytoplasm"/>
    <property type="evidence" value="ECO:0007669"/>
    <property type="project" value="UniProtKB-SubCell"/>
</dbReference>
<keyword evidence="2 9" id="KW-0963">Cytoplasm</keyword>
<name>A0A7D9H5D1_9GAMM</name>
<evidence type="ECO:0000256" key="7">
    <source>
        <dbReference type="ARBA" id="ARBA00023244"/>
    </source>
</evidence>
<keyword evidence="5 9" id="KW-0350">Heme biosynthesis</keyword>
<evidence type="ECO:0000256" key="11">
    <source>
        <dbReference type="SAM" id="MobiDB-lite"/>
    </source>
</evidence>
<accession>A0A7D9H5D1</accession>
<dbReference type="CDD" id="cd00419">
    <property type="entry name" value="Ferrochelatase_C"/>
    <property type="match status" value="1"/>
</dbReference>
<comment type="catalytic activity">
    <reaction evidence="8">
        <text>Fe-coproporphyrin III + 2 H(+) = coproporphyrin III + Fe(2+)</text>
        <dbReference type="Rhea" id="RHEA:49572"/>
        <dbReference type="ChEBI" id="CHEBI:15378"/>
        <dbReference type="ChEBI" id="CHEBI:29033"/>
        <dbReference type="ChEBI" id="CHEBI:68438"/>
        <dbReference type="ChEBI" id="CHEBI:131725"/>
        <dbReference type="EC" id="4.99.1.9"/>
    </reaction>
    <physiologicalReaction direction="right-to-left" evidence="8">
        <dbReference type="Rhea" id="RHEA:49574"/>
    </physiologicalReaction>
</comment>
<evidence type="ECO:0000256" key="6">
    <source>
        <dbReference type="ARBA" id="ARBA00023239"/>
    </source>
</evidence>
<comment type="similarity">
    <text evidence="1 9 10">Belongs to the ferrochelatase family.</text>
</comment>
<evidence type="ECO:0000256" key="9">
    <source>
        <dbReference type="HAMAP-Rule" id="MF_00323"/>
    </source>
</evidence>
<proteinExistence type="inferred from homology"/>
<feature type="binding site" evidence="9">
    <location>
        <position position="211"/>
    </location>
    <ligand>
        <name>Fe(2+)</name>
        <dbReference type="ChEBI" id="CHEBI:29033"/>
    </ligand>
</feature>
<dbReference type="Gene3D" id="3.40.50.1400">
    <property type="match status" value="2"/>
</dbReference>
<feature type="region of interest" description="Disordered" evidence="11">
    <location>
        <begin position="341"/>
        <end position="370"/>
    </location>
</feature>
<dbReference type="InterPro" id="IPR001015">
    <property type="entry name" value="Ferrochelatase"/>
</dbReference>
<evidence type="ECO:0000256" key="5">
    <source>
        <dbReference type="ARBA" id="ARBA00023133"/>
    </source>
</evidence>
<keyword evidence="7 9" id="KW-0627">Porphyrin biosynthesis</keyword>
<dbReference type="InterPro" id="IPR033659">
    <property type="entry name" value="Ferrochelatase_N"/>
</dbReference>
<dbReference type="PANTHER" id="PTHR11108:SF1">
    <property type="entry name" value="FERROCHELATASE, MITOCHONDRIAL"/>
    <property type="match status" value="1"/>
</dbReference>
<dbReference type="SUPFAM" id="SSF53800">
    <property type="entry name" value="Chelatase"/>
    <property type="match status" value="1"/>
</dbReference>
<feature type="compositionally biased region" description="Basic and acidic residues" evidence="11">
    <location>
        <begin position="354"/>
        <end position="370"/>
    </location>
</feature>
<organism evidence="12">
    <name type="scientific">uncultured Woeseiaceae bacterium</name>
    <dbReference type="NCBI Taxonomy" id="1983305"/>
    <lineage>
        <taxon>Bacteria</taxon>
        <taxon>Pseudomonadati</taxon>
        <taxon>Pseudomonadota</taxon>
        <taxon>Gammaproteobacteria</taxon>
        <taxon>Woeseiales</taxon>
        <taxon>Woeseiaceae</taxon>
        <taxon>environmental samples</taxon>
    </lineage>
</organism>
<dbReference type="GO" id="GO:0006783">
    <property type="term" value="P:heme biosynthetic process"/>
    <property type="evidence" value="ECO:0007669"/>
    <property type="project" value="UniProtKB-UniRule"/>
</dbReference>
<evidence type="ECO:0000256" key="1">
    <source>
        <dbReference type="ARBA" id="ARBA00007718"/>
    </source>
</evidence>
<keyword evidence="3 9" id="KW-0479">Metal-binding</keyword>
<evidence type="ECO:0000256" key="2">
    <source>
        <dbReference type="ARBA" id="ARBA00022490"/>
    </source>
</evidence>
<feature type="binding site" evidence="9">
    <location>
        <position position="292"/>
    </location>
    <ligand>
        <name>Fe(2+)</name>
        <dbReference type="ChEBI" id="CHEBI:29033"/>
    </ligand>
</feature>
<dbReference type="NCBIfam" id="TIGR00109">
    <property type="entry name" value="hemH"/>
    <property type="match status" value="1"/>
</dbReference>
<gene>
    <name evidence="9 12" type="primary">hemH</name>
    <name evidence="12" type="ORF">JTBM06_V1_20020</name>
</gene>
<evidence type="ECO:0000256" key="8">
    <source>
        <dbReference type="ARBA" id="ARBA00024536"/>
    </source>
</evidence>
<dbReference type="GO" id="GO:0004325">
    <property type="term" value="F:ferrochelatase activity"/>
    <property type="evidence" value="ECO:0007669"/>
    <property type="project" value="UniProtKB-UniRule"/>
</dbReference>
<dbReference type="EMBL" id="LR633967">
    <property type="protein sequence ID" value="VUX55398.1"/>
    <property type="molecule type" value="Genomic_DNA"/>
</dbReference>
<dbReference type="EC" id="4.98.1.1" evidence="9 10"/>
<dbReference type="Pfam" id="PF00762">
    <property type="entry name" value="Ferrochelatase"/>
    <property type="match status" value="1"/>
</dbReference>
<dbReference type="AlphaFoldDB" id="A0A7D9H5D1"/>
<evidence type="ECO:0000313" key="12">
    <source>
        <dbReference type="EMBL" id="VUX55398.1"/>
    </source>
</evidence>
<protein>
    <recommendedName>
        <fullName evidence="9 10">Ferrochelatase</fullName>
        <ecNumber evidence="9 10">4.98.1.1</ecNumber>
    </recommendedName>
    <alternativeName>
        <fullName evidence="9">Heme synthase</fullName>
    </alternativeName>
    <alternativeName>
        <fullName evidence="9">Protoheme ferro-lyase</fullName>
    </alternativeName>
</protein>
<reference evidence="12" key="1">
    <citation type="submission" date="2019-07" db="EMBL/GenBank/DDBJ databases">
        <authorList>
            <person name="Weber M."/>
            <person name="Kostadinov I."/>
            <person name="Kostadinov D I."/>
        </authorList>
    </citation>
    <scope>NUCLEOTIDE SEQUENCE</scope>
    <source>
        <strain evidence="12">Gfbio:sag-sample-m06:053724c1-46a9-4a36-b237-ea2bf867836b</strain>
    </source>
</reference>
<evidence type="ECO:0000256" key="3">
    <source>
        <dbReference type="ARBA" id="ARBA00022723"/>
    </source>
</evidence>
<dbReference type="UniPathway" id="UPA00252">
    <property type="reaction ID" value="UER00325"/>
</dbReference>
<comment type="function">
    <text evidence="9 10">Catalyzes the ferrous insertion into protoporphyrin IX.</text>
</comment>
<dbReference type="GO" id="GO:0046872">
    <property type="term" value="F:metal ion binding"/>
    <property type="evidence" value="ECO:0007669"/>
    <property type="project" value="UniProtKB-KW"/>
</dbReference>
<evidence type="ECO:0000256" key="10">
    <source>
        <dbReference type="RuleBase" id="RU000607"/>
    </source>
</evidence>
<dbReference type="InterPro" id="IPR033644">
    <property type="entry name" value="Ferrochelatase_C"/>
</dbReference>
<comment type="subcellular location">
    <subcellularLocation>
        <location evidence="9 10">Cytoplasm</location>
    </subcellularLocation>
</comment>
<keyword evidence="6 9" id="KW-0456">Lyase</keyword>
<dbReference type="CDD" id="cd03411">
    <property type="entry name" value="Ferrochelatase_N"/>
    <property type="match status" value="1"/>
</dbReference>
<comment type="pathway">
    <text evidence="9 10">Porphyrin-containing compound metabolism; protoheme biosynthesis; protoheme from protoporphyrin-IX: step 1/1.</text>
</comment>
<dbReference type="PROSITE" id="PS00534">
    <property type="entry name" value="FERROCHELATASE"/>
    <property type="match status" value="1"/>
</dbReference>